<protein>
    <submittedName>
        <fullName evidence="1">Uncharacterized protein</fullName>
    </submittedName>
</protein>
<accession>A0A2P2IZW8</accession>
<organism evidence="1">
    <name type="scientific">Rhizophora mucronata</name>
    <name type="common">Asiatic mangrove</name>
    <dbReference type="NCBI Taxonomy" id="61149"/>
    <lineage>
        <taxon>Eukaryota</taxon>
        <taxon>Viridiplantae</taxon>
        <taxon>Streptophyta</taxon>
        <taxon>Embryophyta</taxon>
        <taxon>Tracheophyta</taxon>
        <taxon>Spermatophyta</taxon>
        <taxon>Magnoliopsida</taxon>
        <taxon>eudicotyledons</taxon>
        <taxon>Gunneridae</taxon>
        <taxon>Pentapetalae</taxon>
        <taxon>rosids</taxon>
        <taxon>fabids</taxon>
        <taxon>Malpighiales</taxon>
        <taxon>Rhizophoraceae</taxon>
        <taxon>Rhizophora</taxon>
    </lineage>
</organism>
<sequence>MPTIFRTCLFFLIYWNMPLAVQA</sequence>
<evidence type="ECO:0000313" key="1">
    <source>
        <dbReference type="EMBL" id="MBW86751.1"/>
    </source>
</evidence>
<proteinExistence type="predicted"/>
<dbReference type="AlphaFoldDB" id="A0A2P2IZW8"/>
<reference evidence="1" key="1">
    <citation type="submission" date="2018-02" db="EMBL/GenBank/DDBJ databases">
        <title>Rhizophora mucronata_Transcriptome.</title>
        <authorList>
            <person name="Meera S.P."/>
            <person name="Sreeshan A."/>
            <person name="Augustine A."/>
        </authorList>
    </citation>
    <scope>NUCLEOTIDE SEQUENCE</scope>
    <source>
        <tissue evidence="1">Leaf</tissue>
    </source>
</reference>
<name>A0A2P2IZW8_RHIMU</name>
<dbReference type="EMBL" id="GGEC01006268">
    <property type="protein sequence ID" value="MBW86751.1"/>
    <property type="molecule type" value="Transcribed_RNA"/>
</dbReference>